<protein>
    <submittedName>
        <fullName evidence="1">Uncharacterized protein</fullName>
    </submittedName>
</protein>
<sequence length="142" mass="16002">MAAQTLVYANSSHGVSALSKNSSINPVSPLYLHSFNSPGIMLVLTKFDGNGFNVWKKTTMIALSVKNNLEFIESEVLKLDLDSPLFTTWNRCNYMIISWTLNSLSKEIVDSVIYISIAQEMWIKLIEHFEQVNGVLIRSKNS</sequence>
<dbReference type="EMBL" id="CM039427">
    <property type="protein sequence ID" value="KAI4353749.1"/>
    <property type="molecule type" value="Genomic_DNA"/>
</dbReference>
<proteinExistence type="predicted"/>
<evidence type="ECO:0000313" key="1">
    <source>
        <dbReference type="EMBL" id="KAI4353749.1"/>
    </source>
</evidence>
<name>A0ACB9Q0T0_BAUVA</name>
<evidence type="ECO:0000313" key="2">
    <source>
        <dbReference type="Proteomes" id="UP000828941"/>
    </source>
</evidence>
<keyword evidence="2" id="KW-1185">Reference proteome</keyword>
<comment type="caution">
    <text evidence="1">The sequence shown here is derived from an EMBL/GenBank/DDBJ whole genome shotgun (WGS) entry which is preliminary data.</text>
</comment>
<organism evidence="1 2">
    <name type="scientific">Bauhinia variegata</name>
    <name type="common">Purple orchid tree</name>
    <name type="synonym">Phanera variegata</name>
    <dbReference type="NCBI Taxonomy" id="167791"/>
    <lineage>
        <taxon>Eukaryota</taxon>
        <taxon>Viridiplantae</taxon>
        <taxon>Streptophyta</taxon>
        <taxon>Embryophyta</taxon>
        <taxon>Tracheophyta</taxon>
        <taxon>Spermatophyta</taxon>
        <taxon>Magnoliopsida</taxon>
        <taxon>eudicotyledons</taxon>
        <taxon>Gunneridae</taxon>
        <taxon>Pentapetalae</taxon>
        <taxon>rosids</taxon>
        <taxon>fabids</taxon>
        <taxon>Fabales</taxon>
        <taxon>Fabaceae</taxon>
        <taxon>Cercidoideae</taxon>
        <taxon>Cercideae</taxon>
        <taxon>Bauhiniinae</taxon>
        <taxon>Bauhinia</taxon>
    </lineage>
</organism>
<accession>A0ACB9Q0T0</accession>
<dbReference type="Proteomes" id="UP000828941">
    <property type="component" value="Chromosome 2"/>
</dbReference>
<gene>
    <name evidence="1" type="ORF">L6164_002678</name>
</gene>
<reference evidence="1 2" key="1">
    <citation type="journal article" date="2022" name="DNA Res.">
        <title>Chromosomal-level genome assembly of the orchid tree Bauhinia variegata (Leguminosae; Cercidoideae) supports the allotetraploid origin hypothesis of Bauhinia.</title>
        <authorList>
            <person name="Zhong Y."/>
            <person name="Chen Y."/>
            <person name="Zheng D."/>
            <person name="Pang J."/>
            <person name="Liu Y."/>
            <person name="Luo S."/>
            <person name="Meng S."/>
            <person name="Qian L."/>
            <person name="Wei D."/>
            <person name="Dai S."/>
            <person name="Zhou R."/>
        </authorList>
    </citation>
    <scope>NUCLEOTIDE SEQUENCE [LARGE SCALE GENOMIC DNA]</scope>
    <source>
        <strain evidence="1">BV-YZ2020</strain>
    </source>
</reference>